<evidence type="ECO:0000256" key="1">
    <source>
        <dbReference type="SAM" id="SignalP"/>
    </source>
</evidence>
<dbReference type="OrthoDB" id="8320584at2"/>
<accession>E2ZBP5</accession>
<dbReference type="STRING" id="706434.HMPREF9429_00877"/>
<dbReference type="EMBL" id="AECS01000036">
    <property type="protein sequence ID" value="EFQ04273.1"/>
    <property type="molecule type" value="Genomic_DNA"/>
</dbReference>
<protein>
    <recommendedName>
        <fullName evidence="2">Inverse autotransporter beta-domain domain-containing protein</fullName>
    </recommendedName>
</protein>
<dbReference type="InterPro" id="IPR024519">
    <property type="entry name" value="IAT_beta"/>
</dbReference>
<feature type="domain" description="Inverse autotransporter beta-domain" evidence="2">
    <location>
        <begin position="163"/>
        <end position="349"/>
    </location>
</feature>
<dbReference type="HOGENOM" id="CLU_683236_0_0_9"/>
<sequence length="435" mass="47763">MRKHFALKYLLLGGLIGATTVTALAADAEVQAAQSMSQEEVRREAVRSTWQDRTDIVIGAQSYKSQAGYGEGSPNVENSHPAYLSSHVNNASGTDVNAKFYVETLHPVTHYDENSKSVVFVQGGAGRNGEKIKTVSLTGGRWVMNPRTGYGYLHPVFSGRVESVGTTANIGVGYRHLSKDENAFWGANAFYDHAFSGGYNRVSAGAEYVTGYNEFRINVYQGLGGKKNDIKVNGYLGNFSGNYYADYLRLRNPDGSLGGISGGVIRYDSRTYDRALGGIDFEYARTFKNARWLRAYIDGYYWRSSHPAVRPGLGGTISGKRATRGFKVGAEMNLTPHLTMDIGFQTGSGDPKGVFADNGGGGFDFRQTGHDSLNGVYVMLRYTLGKSRFAWRGGKHSDDVVTVARAKMLDKVRRSELVIDSTYQEAWDGEMYSEL</sequence>
<dbReference type="Proteomes" id="UP000003195">
    <property type="component" value="Unassembled WGS sequence"/>
</dbReference>
<organism evidence="3 4">
    <name type="scientific">Megasphaera micronuciformis F0359</name>
    <dbReference type="NCBI Taxonomy" id="706434"/>
    <lineage>
        <taxon>Bacteria</taxon>
        <taxon>Bacillati</taxon>
        <taxon>Bacillota</taxon>
        <taxon>Negativicutes</taxon>
        <taxon>Veillonellales</taxon>
        <taxon>Veillonellaceae</taxon>
        <taxon>Megasphaera</taxon>
    </lineage>
</organism>
<keyword evidence="4" id="KW-1185">Reference proteome</keyword>
<reference evidence="3 4" key="1">
    <citation type="submission" date="2010-08" db="EMBL/GenBank/DDBJ databases">
        <authorList>
            <person name="Weinstock G."/>
            <person name="Sodergren E."/>
            <person name="Clifton S."/>
            <person name="Fulton L."/>
            <person name="Fulton B."/>
            <person name="Courtney L."/>
            <person name="Fronick C."/>
            <person name="Harrison M."/>
            <person name="Strong C."/>
            <person name="Farmer C."/>
            <person name="Delahaunty K."/>
            <person name="Markovic C."/>
            <person name="Hall O."/>
            <person name="Minx P."/>
            <person name="Tomlinson C."/>
            <person name="Mitreva M."/>
            <person name="Hou S."/>
            <person name="Chen J."/>
            <person name="Wollam A."/>
            <person name="Pepin K.H."/>
            <person name="Johnson M."/>
            <person name="Bhonagiri V."/>
            <person name="Zhang X."/>
            <person name="Suruliraj S."/>
            <person name="Warren W."/>
            <person name="Chinwalla A."/>
            <person name="Mardis E.R."/>
            <person name="Wilson R.K."/>
        </authorList>
    </citation>
    <scope>NUCLEOTIDE SEQUENCE [LARGE SCALE GENOMIC DNA]</scope>
    <source>
        <strain evidence="3 4">F0359</strain>
    </source>
</reference>
<feature type="chain" id="PRO_5003166843" description="Inverse autotransporter beta-domain domain-containing protein" evidence="1">
    <location>
        <begin position="26"/>
        <end position="435"/>
    </location>
</feature>
<dbReference type="Gene3D" id="2.40.160.160">
    <property type="entry name" value="Inverse autotransporter, beta-domain"/>
    <property type="match status" value="1"/>
</dbReference>
<dbReference type="InterPro" id="IPR038177">
    <property type="entry name" value="IAT_beta_sf"/>
</dbReference>
<name>E2ZBP5_9FIRM</name>
<comment type="caution">
    <text evidence="3">The sequence shown here is derived from an EMBL/GenBank/DDBJ whole genome shotgun (WGS) entry which is preliminary data.</text>
</comment>
<dbReference type="Pfam" id="PF11924">
    <property type="entry name" value="IAT_beta"/>
    <property type="match status" value="1"/>
</dbReference>
<evidence type="ECO:0000313" key="3">
    <source>
        <dbReference type="EMBL" id="EFQ04273.1"/>
    </source>
</evidence>
<proteinExistence type="predicted"/>
<keyword evidence="1" id="KW-0732">Signal</keyword>
<feature type="signal peptide" evidence="1">
    <location>
        <begin position="1"/>
        <end position="25"/>
    </location>
</feature>
<dbReference type="AlphaFoldDB" id="E2ZBP5"/>
<gene>
    <name evidence="3" type="ORF">HMPREF9429_00877</name>
</gene>
<evidence type="ECO:0000259" key="2">
    <source>
        <dbReference type="Pfam" id="PF11924"/>
    </source>
</evidence>
<dbReference type="RefSeq" id="WP_006941900.1">
    <property type="nucleotide sequence ID" value="NZ_GL538208.1"/>
</dbReference>
<evidence type="ECO:0000313" key="4">
    <source>
        <dbReference type="Proteomes" id="UP000003195"/>
    </source>
</evidence>